<organism evidence="3">
    <name type="scientific">Lepeophtheirus salmonis</name>
    <name type="common">Salmon louse</name>
    <name type="synonym">Caligus salmonis</name>
    <dbReference type="NCBI Taxonomy" id="72036"/>
    <lineage>
        <taxon>Eukaryota</taxon>
        <taxon>Metazoa</taxon>
        <taxon>Ecdysozoa</taxon>
        <taxon>Arthropoda</taxon>
        <taxon>Crustacea</taxon>
        <taxon>Multicrustacea</taxon>
        <taxon>Hexanauplia</taxon>
        <taxon>Copepoda</taxon>
        <taxon>Siphonostomatoida</taxon>
        <taxon>Caligidae</taxon>
        <taxon>Lepeophtheirus</taxon>
    </lineage>
</organism>
<feature type="transmembrane region" description="Helical" evidence="2">
    <location>
        <begin position="29"/>
        <end position="52"/>
    </location>
</feature>
<evidence type="ECO:0000256" key="1">
    <source>
        <dbReference type="SAM" id="MobiDB-lite"/>
    </source>
</evidence>
<accession>A0A0K2THP0</accession>
<feature type="non-terminal residue" evidence="3">
    <location>
        <position position="302"/>
    </location>
</feature>
<evidence type="ECO:0000256" key="2">
    <source>
        <dbReference type="SAM" id="Phobius"/>
    </source>
</evidence>
<keyword evidence="2" id="KW-0812">Transmembrane</keyword>
<keyword evidence="2" id="KW-0472">Membrane</keyword>
<name>A0A0K2THP0_LEPSM</name>
<dbReference type="EMBL" id="HACA01007776">
    <property type="protein sequence ID" value="CDW25137.1"/>
    <property type="molecule type" value="Transcribed_RNA"/>
</dbReference>
<keyword evidence="2" id="KW-1133">Transmembrane helix</keyword>
<evidence type="ECO:0000313" key="3">
    <source>
        <dbReference type="EMBL" id="CDW25137.1"/>
    </source>
</evidence>
<feature type="region of interest" description="Disordered" evidence="1">
    <location>
        <begin position="129"/>
        <end position="163"/>
    </location>
</feature>
<feature type="compositionally biased region" description="Polar residues" evidence="1">
    <location>
        <begin position="150"/>
        <end position="159"/>
    </location>
</feature>
<sequence length="302" mass="34485">MDVNLLIYLVFCNVSLQTIDPKYINYNPILVQSNIIAAQYVIFLMVPCLLFVTMAKEHSMFNELGTIAHQKESSMSRVLKQQFHQDVLKYSKQGKTCFFCNNSFDISPKKRFNEIANVIFGHNQNTISNKLPNKSLHSNKYQKSNKQKNVDSTKNNTSPEPSPLILIKSIKSTTTQPESMNQYTSSNTFQTLDRIDNIPLLLNKPTDSTSISSKSPIVNKNIKNPFLRSKSYSKSTIPIISKPELSFIIPEQSTTPLIKLQSNRKFKTKTRNANLLRTYTPNSLTSEELHKKNTHDELISYP</sequence>
<dbReference type="AlphaFoldDB" id="A0A0K2THP0"/>
<reference evidence="3" key="1">
    <citation type="submission" date="2014-05" db="EMBL/GenBank/DDBJ databases">
        <authorList>
            <person name="Chronopoulou M."/>
        </authorList>
    </citation>
    <scope>NUCLEOTIDE SEQUENCE</scope>
    <source>
        <tissue evidence="3">Whole organism</tissue>
    </source>
</reference>
<protein>
    <submittedName>
        <fullName evidence="3">Uncharacterized protein</fullName>
    </submittedName>
</protein>
<proteinExistence type="predicted"/>